<evidence type="ECO:0000256" key="6">
    <source>
        <dbReference type="ARBA" id="ARBA00023136"/>
    </source>
</evidence>
<dbReference type="GO" id="GO:0006368">
    <property type="term" value="P:transcription elongation by RNA polymerase II"/>
    <property type="evidence" value="ECO:0007669"/>
    <property type="project" value="InterPro"/>
</dbReference>
<dbReference type="GO" id="GO:0000139">
    <property type="term" value="C:Golgi membrane"/>
    <property type="evidence" value="ECO:0007669"/>
    <property type="project" value="UniProtKB-SubCell"/>
</dbReference>
<dbReference type="Gramene" id="Bo1g117740.1">
    <property type="protein sequence ID" value="Bo1g117740.1"/>
    <property type="gene ID" value="Bo1g117740"/>
</dbReference>
<keyword evidence="9" id="KW-1185">Reference proteome</keyword>
<dbReference type="SUPFAM" id="SSF64356">
    <property type="entry name" value="SNARE-like"/>
    <property type="match status" value="1"/>
</dbReference>
<dbReference type="HOGENOM" id="CLU_563048_0_0_1"/>
<dbReference type="AlphaFoldDB" id="A0A0D3ACM2"/>
<dbReference type="GO" id="GO:0006890">
    <property type="term" value="P:retrograde vesicle-mediated transport, Golgi to endoplasmic reticulum"/>
    <property type="evidence" value="ECO:0007669"/>
    <property type="project" value="InterPro"/>
</dbReference>
<name>A0A0D3ACM2_BRAOL</name>
<dbReference type="InterPro" id="IPR044565">
    <property type="entry name" value="Sec22"/>
</dbReference>
<dbReference type="PROSITE" id="PS50859">
    <property type="entry name" value="LONGIN"/>
    <property type="match status" value="1"/>
</dbReference>
<dbReference type="eggNOG" id="KOG0862">
    <property type="taxonomic scope" value="Eukaryota"/>
</dbReference>
<keyword evidence="5" id="KW-0175">Coiled coil</keyword>
<feature type="domain" description="Longin" evidence="7">
    <location>
        <begin position="6"/>
        <end position="120"/>
    </location>
</feature>
<dbReference type="SMART" id="SM01270">
    <property type="entry name" value="Longin"/>
    <property type="match status" value="1"/>
</dbReference>
<keyword evidence="6" id="KW-0472">Membrane</keyword>
<dbReference type="InterPro" id="IPR010684">
    <property type="entry name" value="RNA_pol_II_trans_fac_SIII_A"/>
</dbReference>
<reference evidence="8" key="2">
    <citation type="submission" date="2015-03" db="UniProtKB">
        <authorList>
            <consortium name="EnsemblPlants"/>
        </authorList>
    </citation>
    <scope>IDENTIFICATION</scope>
</reference>
<protein>
    <recommendedName>
        <fullName evidence="7">Longin domain-containing protein</fullName>
    </recommendedName>
</protein>
<dbReference type="EnsemblPlants" id="Bo1g117740.1">
    <property type="protein sequence ID" value="Bo1g117740.1"/>
    <property type="gene ID" value="Bo1g117740"/>
</dbReference>
<dbReference type="GO" id="GO:0015031">
    <property type="term" value="P:protein transport"/>
    <property type="evidence" value="ECO:0007669"/>
    <property type="project" value="UniProtKB-KW"/>
</dbReference>
<dbReference type="InterPro" id="IPR011012">
    <property type="entry name" value="Longin-like_dom_sf"/>
</dbReference>
<evidence type="ECO:0000256" key="3">
    <source>
        <dbReference type="ARBA" id="ARBA00008025"/>
    </source>
</evidence>
<dbReference type="InterPro" id="IPR010908">
    <property type="entry name" value="Longin_dom"/>
</dbReference>
<dbReference type="STRING" id="109376.A0A0D3ACM2"/>
<evidence type="ECO:0000256" key="5">
    <source>
        <dbReference type="ARBA" id="ARBA00023054"/>
    </source>
</evidence>
<evidence type="ECO:0000256" key="4">
    <source>
        <dbReference type="ARBA" id="ARBA00022927"/>
    </source>
</evidence>
<dbReference type="PANTHER" id="PTHR45837">
    <property type="entry name" value="VESICLE-TRAFFICKING PROTEIN SEC22B"/>
    <property type="match status" value="1"/>
</dbReference>
<dbReference type="GO" id="GO:0005789">
    <property type="term" value="C:endoplasmic reticulum membrane"/>
    <property type="evidence" value="ECO:0007669"/>
    <property type="project" value="UniProtKB-SubCell"/>
</dbReference>
<dbReference type="Proteomes" id="UP000032141">
    <property type="component" value="Chromosome C1"/>
</dbReference>
<dbReference type="Pfam" id="PF06881">
    <property type="entry name" value="Elongin_A"/>
    <property type="match status" value="1"/>
</dbReference>
<organism evidence="8 9">
    <name type="scientific">Brassica oleracea var. oleracea</name>
    <dbReference type="NCBI Taxonomy" id="109376"/>
    <lineage>
        <taxon>Eukaryota</taxon>
        <taxon>Viridiplantae</taxon>
        <taxon>Streptophyta</taxon>
        <taxon>Embryophyta</taxon>
        <taxon>Tracheophyta</taxon>
        <taxon>Spermatophyta</taxon>
        <taxon>Magnoliopsida</taxon>
        <taxon>eudicotyledons</taxon>
        <taxon>Gunneridae</taxon>
        <taxon>Pentapetalae</taxon>
        <taxon>rosids</taxon>
        <taxon>malvids</taxon>
        <taxon>Brassicales</taxon>
        <taxon>Brassicaceae</taxon>
        <taxon>Brassiceae</taxon>
        <taxon>Brassica</taxon>
    </lineage>
</organism>
<evidence type="ECO:0000313" key="8">
    <source>
        <dbReference type="EnsemblPlants" id="Bo1g117740.1"/>
    </source>
</evidence>
<dbReference type="CDD" id="cd14824">
    <property type="entry name" value="Longin"/>
    <property type="match status" value="1"/>
</dbReference>
<comment type="similarity">
    <text evidence="3">Belongs to the synaptobrevin family.</text>
</comment>
<sequence length="485" mass="55357">MMKMTLIARIADGLPLAEGLHDGHDLQDNGVYKEQGMSLIKKLPRGGNEASSVESGAYVFHYITRGRVCCLTMCDHSYPKELAFNYLEDLKSEFERVDGPNIETATRPYEFGIVDFLSVSSRNIPFLGFSSSPFVTFLFFVGTFMHKNGKLYQKETPSLRDLLLKPLTGSLTHVNSMPDDLLERFLGLCNSEELLRIDINNDIYKLTDPVWKRFYQHEFGSKEAELVHQNLGMCDTSFKWSECFHEKRCSEGVYNKYPFAPMARKVRRRVKLLTNMYTPYVEVHEGPSSPKLRPASTSLQQDITSEKTIDLYNITRSDGVEGGFSIENARKMTLVEFLIICPPSQDHSFIDEVVETAAATTITHVSTLPEGRVYRVSATEDFGRSSPSSDVIMQLYEGFRTSTRFEHEIRLIVKEQSRDLKLWAIVHGADMFMKDNGDTVVKISGRKVELDKWFRRLVFLLRRGFFIVPNTNDDNGDDDSDAEEE</sequence>
<proteinExistence type="inferred from homology"/>
<keyword evidence="4" id="KW-0813">Transport</keyword>
<evidence type="ECO:0000256" key="2">
    <source>
        <dbReference type="ARBA" id="ARBA00004394"/>
    </source>
</evidence>
<dbReference type="GO" id="GO:0006888">
    <property type="term" value="P:endoplasmic reticulum to Golgi vesicle-mediated transport"/>
    <property type="evidence" value="ECO:0007669"/>
    <property type="project" value="InterPro"/>
</dbReference>
<accession>A0A0D3ACM2</accession>
<evidence type="ECO:0000256" key="1">
    <source>
        <dbReference type="ARBA" id="ARBA00004163"/>
    </source>
</evidence>
<dbReference type="Gene3D" id="3.30.450.50">
    <property type="entry name" value="Longin domain"/>
    <property type="match status" value="1"/>
</dbReference>
<evidence type="ECO:0000313" key="9">
    <source>
        <dbReference type="Proteomes" id="UP000032141"/>
    </source>
</evidence>
<keyword evidence="4" id="KW-0653">Protein transport</keyword>
<dbReference type="GO" id="GO:0070449">
    <property type="term" value="C:elongin complex"/>
    <property type="evidence" value="ECO:0007669"/>
    <property type="project" value="InterPro"/>
</dbReference>
<dbReference type="Gene3D" id="6.10.250.3180">
    <property type="match status" value="1"/>
</dbReference>
<dbReference type="Pfam" id="PF13774">
    <property type="entry name" value="Longin"/>
    <property type="match status" value="1"/>
</dbReference>
<evidence type="ECO:0000259" key="7">
    <source>
        <dbReference type="PROSITE" id="PS50859"/>
    </source>
</evidence>
<comment type="subcellular location">
    <subcellularLocation>
        <location evidence="1">Endoplasmic reticulum membrane</location>
        <topology evidence="1">Single-pass type IV membrane protein</topology>
    </subcellularLocation>
    <subcellularLocation>
        <location evidence="2">Golgi apparatus membrane</location>
    </subcellularLocation>
</comment>
<reference evidence="8 9" key="1">
    <citation type="journal article" date="2014" name="Genome Biol.">
        <title>Transcriptome and methylome profiling reveals relics of genome dominance in the mesopolyploid Brassica oleracea.</title>
        <authorList>
            <person name="Parkin I.A."/>
            <person name="Koh C."/>
            <person name="Tang H."/>
            <person name="Robinson S.J."/>
            <person name="Kagale S."/>
            <person name="Clarke W.E."/>
            <person name="Town C.D."/>
            <person name="Nixon J."/>
            <person name="Krishnakumar V."/>
            <person name="Bidwell S.L."/>
            <person name="Denoeud F."/>
            <person name="Belcram H."/>
            <person name="Links M.G."/>
            <person name="Just J."/>
            <person name="Clarke C."/>
            <person name="Bender T."/>
            <person name="Huebert T."/>
            <person name="Mason A.S."/>
            <person name="Pires J.C."/>
            <person name="Barker G."/>
            <person name="Moore J."/>
            <person name="Walley P.G."/>
            <person name="Manoli S."/>
            <person name="Batley J."/>
            <person name="Edwards D."/>
            <person name="Nelson M.N."/>
            <person name="Wang X."/>
            <person name="Paterson A.H."/>
            <person name="King G."/>
            <person name="Bancroft I."/>
            <person name="Chalhoub B."/>
            <person name="Sharpe A.G."/>
        </authorList>
    </citation>
    <scope>NUCLEOTIDE SEQUENCE</scope>
    <source>
        <strain evidence="8 9">cv. TO1000</strain>
    </source>
</reference>
<dbReference type="GO" id="GO:0005484">
    <property type="term" value="F:SNAP receptor activity"/>
    <property type="evidence" value="ECO:0007669"/>
    <property type="project" value="InterPro"/>
</dbReference>